<comment type="caution">
    <text evidence="7">The sequence shown here is derived from an EMBL/GenBank/DDBJ whole genome shotgun (WGS) entry which is preliminary data.</text>
</comment>
<dbReference type="InterPro" id="IPR007016">
    <property type="entry name" value="O-antigen_ligase-rel_domated"/>
</dbReference>
<name>X1EC53_9ZZZZ</name>
<keyword evidence="2 5" id="KW-0812">Transmembrane</keyword>
<dbReference type="EMBL" id="BART01030581">
    <property type="protein sequence ID" value="GAH17935.1"/>
    <property type="molecule type" value="Genomic_DNA"/>
</dbReference>
<feature type="transmembrane region" description="Helical" evidence="5">
    <location>
        <begin position="90"/>
        <end position="112"/>
    </location>
</feature>
<keyword evidence="4 5" id="KW-0472">Membrane</keyword>
<accession>X1EC53</accession>
<dbReference type="InterPro" id="IPR051533">
    <property type="entry name" value="WaaL-like"/>
</dbReference>
<evidence type="ECO:0000256" key="2">
    <source>
        <dbReference type="ARBA" id="ARBA00022692"/>
    </source>
</evidence>
<dbReference type="GO" id="GO:0016020">
    <property type="term" value="C:membrane"/>
    <property type="evidence" value="ECO:0007669"/>
    <property type="project" value="UniProtKB-SubCell"/>
</dbReference>
<comment type="subcellular location">
    <subcellularLocation>
        <location evidence="1">Membrane</location>
        <topology evidence="1">Multi-pass membrane protein</topology>
    </subcellularLocation>
</comment>
<sequence>SRLLTISLDAKEGLSSTLANPNKFAKYLDLILPLSFVSLLVQKELKRKILPGILIILGLVCLVLTRSLGGIAAIFVVIMVILLIKNWKVFLIVVAGLFIFTFFNYGVIIKTVSKYGSPGRRIYTWKEVVPRIFKGYPLIGSGLGTYKLVFRRESPEKEWIVDATNSYEGTRCIQATVAWSWLWQDVPVEPDRYYVLSTYVRSDIVSSERIEDKK</sequence>
<proteinExistence type="predicted"/>
<keyword evidence="3 5" id="KW-1133">Transmembrane helix</keyword>
<dbReference type="Pfam" id="PF04932">
    <property type="entry name" value="Wzy_C"/>
    <property type="match status" value="1"/>
</dbReference>
<evidence type="ECO:0000256" key="1">
    <source>
        <dbReference type="ARBA" id="ARBA00004141"/>
    </source>
</evidence>
<evidence type="ECO:0000313" key="7">
    <source>
        <dbReference type="EMBL" id="GAH17935.1"/>
    </source>
</evidence>
<evidence type="ECO:0000259" key="6">
    <source>
        <dbReference type="Pfam" id="PF04932"/>
    </source>
</evidence>
<feature type="transmembrane region" description="Helical" evidence="5">
    <location>
        <begin position="53"/>
        <end position="84"/>
    </location>
</feature>
<reference evidence="7" key="1">
    <citation type="journal article" date="2014" name="Front. Microbiol.">
        <title>High frequency of phylogenetically diverse reductive dehalogenase-homologous genes in deep subseafloor sedimentary metagenomes.</title>
        <authorList>
            <person name="Kawai M."/>
            <person name="Futagami T."/>
            <person name="Toyoda A."/>
            <person name="Takaki Y."/>
            <person name="Nishi S."/>
            <person name="Hori S."/>
            <person name="Arai W."/>
            <person name="Tsubouchi T."/>
            <person name="Morono Y."/>
            <person name="Uchiyama I."/>
            <person name="Ito T."/>
            <person name="Fujiyama A."/>
            <person name="Inagaki F."/>
            <person name="Takami H."/>
        </authorList>
    </citation>
    <scope>NUCLEOTIDE SEQUENCE</scope>
    <source>
        <strain evidence="7">Expedition CK06-06</strain>
    </source>
</reference>
<dbReference type="PANTHER" id="PTHR37422">
    <property type="entry name" value="TEICHURONIC ACID BIOSYNTHESIS PROTEIN TUAE"/>
    <property type="match status" value="1"/>
</dbReference>
<protein>
    <recommendedName>
        <fullName evidence="6">O-antigen ligase-related domain-containing protein</fullName>
    </recommendedName>
</protein>
<dbReference type="Gene3D" id="2.60.120.260">
    <property type="entry name" value="Galactose-binding domain-like"/>
    <property type="match status" value="1"/>
</dbReference>
<dbReference type="PANTHER" id="PTHR37422:SF13">
    <property type="entry name" value="LIPOPOLYSACCHARIDE BIOSYNTHESIS PROTEIN PA4999-RELATED"/>
    <property type="match status" value="1"/>
</dbReference>
<feature type="non-terminal residue" evidence="7">
    <location>
        <position position="1"/>
    </location>
</feature>
<evidence type="ECO:0000256" key="4">
    <source>
        <dbReference type="ARBA" id="ARBA00023136"/>
    </source>
</evidence>
<feature type="domain" description="O-antigen ligase-related" evidence="6">
    <location>
        <begin position="54"/>
        <end position="160"/>
    </location>
</feature>
<gene>
    <name evidence="7" type="ORF">S01H4_53341</name>
</gene>
<organism evidence="7">
    <name type="scientific">marine sediment metagenome</name>
    <dbReference type="NCBI Taxonomy" id="412755"/>
    <lineage>
        <taxon>unclassified sequences</taxon>
        <taxon>metagenomes</taxon>
        <taxon>ecological metagenomes</taxon>
    </lineage>
</organism>
<evidence type="ECO:0000256" key="5">
    <source>
        <dbReference type="SAM" id="Phobius"/>
    </source>
</evidence>
<evidence type="ECO:0000256" key="3">
    <source>
        <dbReference type="ARBA" id="ARBA00022989"/>
    </source>
</evidence>
<dbReference type="AlphaFoldDB" id="X1EC53"/>